<protein>
    <submittedName>
        <fullName evidence="2">Uncharacterized protein</fullName>
    </submittedName>
</protein>
<dbReference type="AlphaFoldDB" id="A0A1M7D1C1"/>
<dbReference type="OrthoDB" id="787383at2"/>
<dbReference type="STRING" id="946677.SAMN05444484_102383"/>
<evidence type="ECO:0000256" key="1">
    <source>
        <dbReference type="SAM" id="Phobius"/>
    </source>
</evidence>
<evidence type="ECO:0000313" key="3">
    <source>
        <dbReference type="Proteomes" id="UP000184028"/>
    </source>
</evidence>
<organism evidence="2 3">
    <name type="scientific">Flavobacterium chilense</name>
    <dbReference type="NCBI Taxonomy" id="946677"/>
    <lineage>
        <taxon>Bacteria</taxon>
        <taxon>Pseudomonadati</taxon>
        <taxon>Bacteroidota</taxon>
        <taxon>Flavobacteriia</taxon>
        <taxon>Flavobacteriales</taxon>
        <taxon>Flavobacteriaceae</taxon>
        <taxon>Flavobacterium</taxon>
    </lineage>
</organism>
<accession>A0A1M7D1C1</accession>
<gene>
    <name evidence="2" type="ORF">SAMN05444484_102383</name>
</gene>
<keyword evidence="1" id="KW-1133">Transmembrane helix</keyword>
<name>A0A1M7D1C1_9FLAO</name>
<keyword evidence="1" id="KW-0472">Membrane</keyword>
<reference evidence="3" key="1">
    <citation type="submission" date="2016-11" db="EMBL/GenBank/DDBJ databases">
        <authorList>
            <person name="Varghese N."/>
            <person name="Submissions S."/>
        </authorList>
    </citation>
    <scope>NUCLEOTIDE SEQUENCE [LARGE SCALE GENOMIC DNA]</scope>
    <source>
        <strain evidence="3">DSM 24724</strain>
    </source>
</reference>
<feature type="transmembrane region" description="Helical" evidence="1">
    <location>
        <begin position="6"/>
        <end position="30"/>
    </location>
</feature>
<keyword evidence="1" id="KW-0812">Transmembrane</keyword>
<dbReference type="EMBL" id="FRBT01000002">
    <property type="protein sequence ID" value="SHL73203.1"/>
    <property type="molecule type" value="Genomic_DNA"/>
</dbReference>
<dbReference type="Proteomes" id="UP000184028">
    <property type="component" value="Unassembled WGS sequence"/>
</dbReference>
<dbReference type="RefSeq" id="WP_068841853.1">
    <property type="nucleotide sequence ID" value="NZ_FRBT01000002.1"/>
</dbReference>
<keyword evidence="3" id="KW-1185">Reference proteome</keyword>
<evidence type="ECO:0000313" key="2">
    <source>
        <dbReference type="EMBL" id="SHL73203.1"/>
    </source>
</evidence>
<sequence>MNKILNNIVLIIIITIIGGYYFKVSVLPFFQNTRKVTKGLFNKIHLNKNSTLSTAQYRKIALGAVYSEQQVACINSLETGPGNNCLGN</sequence>
<proteinExistence type="predicted"/>